<evidence type="ECO:0000256" key="1">
    <source>
        <dbReference type="SAM" id="MobiDB-lite"/>
    </source>
</evidence>
<evidence type="ECO:0008006" key="4">
    <source>
        <dbReference type="Google" id="ProtNLM"/>
    </source>
</evidence>
<evidence type="ECO:0000313" key="2">
    <source>
        <dbReference type="EMBL" id="ABA78654.1"/>
    </source>
</evidence>
<protein>
    <recommendedName>
        <fullName evidence="4">Lasso RiPP family leader peptide-containing protein</fullName>
    </recommendedName>
</protein>
<dbReference type="PATRIC" id="fig|272943.9.peg.1412"/>
<name>Q3J3I0_CERS4</name>
<feature type="compositionally biased region" description="Basic and acidic residues" evidence="1">
    <location>
        <begin position="69"/>
        <end position="78"/>
    </location>
</feature>
<sequence>MALRPNSIRPETHPTQGRRDLDKAITTADCAYEAPVLRVHGTLEEMTHGRGHGGFGGGWGWGGGRPHRPHDPCDYTFS</sequence>
<accession>Q3J3I0</accession>
<proteinExistence type="predicted"/>
<dbReference type="EMBL" id="CP000143">
    <property type="protein sequence ID" value="ABA78654.1"/>
    <property type="molecule type" value="Genomic_DNA"/>
</dbReference>
<organism evidence="2 3">
    <name type="scientific">Cereibacter sphaeroides (strain ATCC 17023 / DSM 158 / JCM 6121 / CCUG 31486 / LMG 2827 / NBRC 12203 / NCIMB 8253 / ATH 2.4.1.)</name>
    <name type="common">Rhodobacter sphaeroides</name>
    <dbReference type="NCBI Taxonomy" id="272943"/>
    <lineage>
        <taxon>Bacteria</taxon>
        <taxon>Pseudomonadati</taxon>
        <taxon>Pseudomonadota</taxon>
        <taxon>Alphaproteobacteria</taxon>
        <taxon>Rhodobacterales</taxon>
        <taxon>Paracoccaceae</taxon>
        <taxon>Cereibacter</taxon>
    </lineage>
</organism>
<feature type="region of interest" description="Disordered" evidence="1">
    <location>
        <begin position="57"/>
        <end position="78"/>
    </location>
</feature>
<dbReference type="AlphaFoldDB" id="Q3J3I0"/>
<feature type="region of interest" description="Disordered" evidence="1">
    <location>
        <begin position="1"/>
        <end position="22"/>
    </location>
</feature>
<reference evidence="3" key="1">
    <citation type="submission" date="2005-09" db="EMBL/GenBank/DDBJ databases">
        <title>Complete sequence of chromosome 1 of Rhodobacter sphaeroides 2.4.1.</title>
        <authorList>
            <person name="Copeland A."/>
            <person name="Lucas S."/>
            <person name="Lapidus A."/>
            <person name="Barry K."/>
            <person name="Detter J.C."/>
            <person name="Glavina T."/>
            <person name="Hammon N."/>
            <person name="Israni S."/>
            <person name="Pitluck S."/>
            <person name="Richardson P."/>
            <person name="Mackenzie C."/>
            <person name="Choudhary M."/>
            <person name="Larimer F."/>
            <person name="Hauser L.J."/>
            <person name="Land M."/>
            <person name="Donohue T.J."/>
            <person name="Kaplan S."/>
        </authorList>
    </citation>
    <scope>NUCLEOTIDE SEQUENCE [LARGE SCALE GENOMIC DNA]</scope>
    <source>
        <strain evidence="3">ATCC 17023 / DSM 158 / JCM 6121 / CCUG 31486 / LMG 2827 / NBRC 12203 / NCIMB 8253 / ATH 2.4.1.</strain>
    </source>
</reference>
<dbReference type="Proteomes" id="UP000002703">
    <property type="component" value="Chromosome 1"/>
</dbReference>
<keyword evidence="3" id="KW-1185">Reference proteome</keyword>
<dbReference type="KEGG" id="rsp:RSP_6057"/>
<dbReference type="EnsemblBacteria" id="ABA78654">
    <property type="protein sequence ID" value="ABA78654"/>
    <property type="gene ID" value="RSP_6057"/>
</dbReference>
<gene>
    <name evidence="2" type="ORF">RSP_6057</name>
</gene>
<evidence type="ECO:0000313" key="3">
    <source>
        <dbReference type="Proteomes" id="UP000002703"/>
    </source>
</evidence>